<dbReference type="Proteomes" id="UP000324800">
    <property type="component" value="Unassembled WGS sequence"/>
</dbReference>
<evidence type="ECO:0000313" key="2">
    <source>
        <dbReference type="Proteomes" id="UP000324800"/>
    </source>
</evidence>
<reference evidence="1 2" key="1">
    <citation type="submission" date="2019-03" db="EMBL/GenBank/DDBJ databases">
        <title>Single cell metagenomics reveals metabolic interactions within the superorganism composed of flagellate Streblomastix strix and complex community of Bacteroidetes bacteria on its surface.</title>
        <authorList>
            <person name="Treitli S.C."/>
            <person name="Kolisko M."/>
            <person name="Husnik F."/>
            <person name="Keeling P."/>
            <person name="Hampl V."/>
        </authorList>
    </citation>
    <scope>NUCLEOTIDE SEQUENCE [LARGE SCALE GENOMIC DNA]</scope>
    <source>
        <strain evidence="1">ST1C</strain>
    </source>
</reference>
<sequence>MGDYGFVQAWEVGNHFGSKTCIQSHVNKRGSQQMVGIGINAKSFHSPDEKGTIQSKNFNESYGLLGQLRPQRQQDQFNHLLSTKAKHLQDIAIQTPQKINRLTQENEYRQFST</sequence>
<comment type="caution">
    <text evidence="1">The sequence shown here is derived from an EMBL/GenBank/DDBJ whole genome shotgun (WGS) entry which is preliminary data.</text>
</comment>
<name>A0A5J4UQ77_9EUKA</name>
<gene>
    <name evidence="1" type="ORF">EZS28_032251</name>
</gene>
<protein>
    <submittedName>
        <fullName evidence="1">Uncharacterized protein</fullName>
    </submittedName>
</protein>
<dbReference type="EMBL" id="SNRW01013779">
    <property type="protein sequence ID" value="KAA6372222.1"/>
    <property type="molecule type" value="Genomic_DNA"/>
</dbReference>
<accession>A0A5J4UQ77</accession>
<organism evidence="1 2">
    <name type="scientific">Streblomastix strix</name>
    <dbReference type="NCBI Taxonomy" id="222440"/>
    <lineage>
        <taxon>Eukaryota</taxon>
        <taxon>Metamonada</taxon>
        <taxon>Preaxostyla</taxon>
        <taxon>Oxymonadida</taxon>
        <taxon>Streblomastigidae</taxon>
        <taxon>Streblomastix</taxon>
    </lineage>
</organism>
<proteinExistence type="predicted"/>
<evidence type="ECO:0000313" key="1">
    <source>
        <dbReference type="EMBL" id="KAA6372222.1"/>
    </source>
</evidence>
<dbReference type="AlphaFoldDB" id="A0A5J4UQ77"/>